<reference evidence="2" key="1">
    <citation type="submission" date="2024-05" db="EMBL/GenBank/DDBJ databases">
        <title>Isolation and characterization of Sporomusa carbonis sp. nov., a carboxydotrophic hydrogenogen in the genus of Sporomusa isolated from a charcoal burning pile.</title>
        <authorList>
            <person name="Boeer T."/>
            <person name="Rosenbaum F."/>
            <person name="Eysell L."/>
            <person name="Mueller V."/>
            <person name="Daniel R."/>
            <person name="Poehlein A."/>
        </authorList>
    </citation>
    <scope>NUCLEOTIDE SEQUENCE [LARGE SCALE GENOMIC DNA]</scope>
    <source>
        <strain evidence="2">DSM 10669</strain>
    </source>
</reference>
<evidence type="ECO:0008006" key="4">
    <source>
        <dbReference type="Google" id="ProtNLM"/>
    </source>
</evidence>
<keyword evidence="1" id="KW-0812">Transmembrane</keyword>
<evidence type="ECO:0000256" key="1">
    <source>
        <dbReference type="SAM" id="Phobius"/>
    </source>
</evidence>
<dbReference type="RefSeq" id="WP_094605274.1">
    <property type="nucleotide sequence ID" value="NZ_CP155573.1"/>
</dbReference>
<keyword evidence="1" id="KW-0472">Membrane</keyword>
<accession>A0ABZ3IEX7</accession>
<keyword evidence="1" id="KW-1133">Transmembrane helix</keyword>
<sequence length="141" mass="14787">MAYIIAILMAGLSFLLNRLFLRYLGPVSIISAGPVVEEAAKTLFAYYMGADLITVHTVFGVIEAGYDWLQRSTSGGITASFLSIVGHSLFGAGSAGVLILTSSLWLGLAAGIALHLAYNVAVVRLLANKTANNSGKRGDNP</sequence>
<name>A0ABZ3IEX7_9FIRM</name>
<feature type="transmembrane region" description="Helical" evidence="1">
    <location>
        <begin position="45"/>
        <end position="66"/>
    </location>
</feature>
<feature type="transmembrane region" description="Helical" evidence="1">
    <location>
        <begin position="105"/>
        <end position="127"/>
    </location>
</feature>
<dbReference type="EMBL" id="CP155573">
    <property type="protein sequence ID" value="XFO64239.1"/>
    <property type="molecule type" value="Genomic_DNA"/>
</dbReference>
<dbReference type="Proteomes" id="UP000216752">
    <property type="component" value="Chromosome"/>
</dbReference>
<evidence type="ECO:0000313" key="2">
    <source>
        <dbReference type="EMBL" id="XFO64239.1"/>
    </source>
</evidence>
<keyword evidence="3" id="KW-1185">Reference proteome</keyword>
<proteinExistence type="predicted"/>
<feature type="transmembrane region" description="Helical" evidence="1">
    <location>
        <begin position="78"/>
        <end position="99"/>
    </location>
</feature>
<evidence type="ECO:0000313" key="3">
    <source>
        <dbReference type="Proteomes" id="UP000216752"/>
    </source>
</evidence>
<protein>
    <recommendedName>
        <fullName evidence="4">CAAX amino terminal protease self-immunity</fullName>
    </recommendedName>
</protein>
<gene>
    <name evidence="2" type="ORF">SPSIL_003290</name>
</gene>
<organism evidence="2 3">
    <name type="scientific">Sporomusa silvacetica DSM 10669</name>
    <dbReference type="NCBI Taxonomy" id="1123289"/>
    <lineage>
        <taxon>Bacteria</taxon>
        <taxon>Bacillati</taxon>
        <taxon>Bacillota</taxon>
        <taxon>Negativicutes</taxon>
        <taxon>Selenomonadales</taxon>
        <taxon>Sporomusaceae</taxon>
        <taxon>Sporomusa</taxon>
    </lineage>
</organism>